<evidence type="ECO:0000256" key="1">
    <source>
        <dbReference type="SAM" id="MobiDB-lite"/>
    </source>
</evidence>
<feature type="compositionally biased region" description="Polar residues" evidence="1">
    <location>
        <begin position="12"/>
        <end position="28"/>
    </location>
</feature>
<dbReference type="Proteomes" id="UP000576603">
    <property type="component" value="Unassembled WGS sequence"/>
</dbReference>
<dbReference type="AlphaFoldDB" id="A0AAW3TX05"/>
<evidence type="ECO:0000313" key="3">
    <source>
        <dbReference type="Proteomes" id="UP000576603"/>
    </source>
</evidence>
<protein>
    <submittedName>
        <fullName evidence="2">Uncharacterized protein</fullName>
    </submittedName>
</protein>
<feature type="region of interest" description="Disordered" evidence="1">
    <location>
        <begin position="1"/>
        <end position="32"/>
    </location>
</feature>
<gene>
    <name evidence="2" type="ORF">FHY32_000039</name>
</gene>
<comment type="caution">
    <text evidence="2">The sequence shown here is derived from an EMBL/GenBank/DDBJ whole genome shotgun (WGS) entry which is preliminary data.</text>
</comment>
<proteinExistence type="predicted"/>
<accession>A0AAW3TX05</accession>
<reference evidence="2 3" key="1">
    <citation type="submission" date="2020-08" db="EMBL/GenBank/DDBJ databases">
        <title>Studying the diversity of plant-associated saprophytic bacteria and their role in host health and plant-pathogen interactions.</title>
        <authorList>
            <person name="Potnis N."/>
        </authorList>
    </citation>
    <scope>NUCLEOTIDE SEQUENCE [LARGE SCALE GENOMIC DNA]</scope>
    <source>
        <strain evidence="2 3">CFBP 7922</strain>
    </source>
</reference>
<dbReference type="EMBL" id="JACHNL010000001">
    <property type="protein sequence ID" value="MBB4721741.1"/>
    <property type="molecule type" value="Genomic_DNA"/>
</dbReference>
<name>A0AAW3TX05_XANEU</name>
<organism evidence="2 3">
    <name type="scientific">Xanthomonas euvesicatoria</name>
    <dbReference type="NCBI Taxonomy" id="456327"/>
    <lineage>
        <taxon>Bacteria</taxon>
        <taxon>Pseudomonadati</taxon>
        <taxon>Pseudomonadota</taxon>
        <taxon>Gammaproteobacteria</taxon>
        <taxon>Lysobacterales</taxon>
        <taxon>Lysobacteraceae</taxon>
        <taxon>Xanthomonas</taxon>
    </lineage>
</organism>
<evidence type="ECO:0000313" key="2">
    <source>
        <dbReference type="EMBL" id="MBB4721741.1"/>
    </source>
</evidence>
<sequence length="55" mass="6340">MSDQAAPARKGMNTSDLDSLQLRSTRQSQARHVRRYALRFHRGRAEQQRMSTPAL</sequence>